<dbReference type="AlphaFoldDB" id="A0A3B0AX08"/>
<dbReference type="EMBL" id="RBAH01000040">
    <property type="protein sequence ID" value="RKN64874.1"/>
    <property type="molecule type" value="Genomic_DNA"/>
</dbReference>
<evidence type="ECO:0000313" key="10">
    <source>
        <dbReference type="Proteomes" id="UP000282311"/>
    </source>
</evidence>
<gene>
    <name evidence="9" type="ORF">D7M11_33315</name>
</gene>
<feature type="transmembrane region" description="Helical" evidence="8">
    <location>
        <begin position="83"/>
        <end position="102"/>
    </location>
</feature>
<keyword evidence="3" id="KW-0813">Transport</keyword>
<feature type="transmembrane region" description="Helical" evidence="8">
    <location>
        <begin position="219"/>
        <end position="240"/>
    </location>
</feature>
<dbReference type="RefSeq" id="WP_120751597.1">
    <property type="nucleotide sequence ID" value="NZ_RBAH01000040.1"/>
</dbReference>
<dbReference type="Gene3D" id="1.20.1740.10">
    <property type="entry name" value="Amino acid/polyamine transporter I"/>
    <property type="match status" value="1"/>
</dbReference>
<evidence type="ECO:0000256" key="5">
    <source>
        <dbReference type="ARBA" id="ARBA00022692"/>
    </source>
</evidence>
<dbReference type="OrthoDB" id="2380120at2"/>
<dbReference type="Pfam" id="PF03845">
    <property type="entry name" value="Spore_permease"/>
    <property type="match status" value="1"/>
</dbReference>
<dbReference type="PANTHER" id="PTHR34975">
    <property type="entry name" value="SPORE GERMINATION PROTEIN A2"/>
    <property type="match status" value="1"/>
</dbReference>
<proteinExistence type="inferred from homology"/>
<dbReference type="GO" id="GO:0009847">
    <property type="term" value="P:spore germination"/>
    <property type="evidence" value="ECO:0007669"/>
    <property type="project" value="InterPro"/>
</dbReference>
<evidence type="ECO:0000256" key="3">
    <source>
        <dbReference type="ARBA" id="ARBA00022448"/>
    </source>
</evidence>
<keyword evidence="10" id="KW-1185">Reference proteome</keyword>
<comment type="caution">
    <text evidence="9">The sequence shown here is derived from an EMBL/GenBank/DDBJ whole genome shotgun (WGS) entry which is preliminary data.</text>
</comment>
<feature type="transmembrane region" description="Helical" evidence="8">
    <location>
        <begin position="270"/>
        <end position="291"/>
    </location>
</feature>
<feature type="transmembrane region" description="Helical" evidence="8">
    <location>
        <begin position="303"/>
        <end position="322"/>
    </location>
</feature>
<organism evidence="9 10">
    <name type="scientific">Paenibacillus ginsengarvi</name>
    <dbReference type="NCBI Taxonomy" id="400777"/>
    <lineage>
        <taxon>Bacteria</taxon>
        <taxon>Bacillati</taxon>
        <taxon>Bacillota</taxon>
        <taxon>Bacilli</taxon>
        <taxon>Bacillales</taxon>
        <taxon>Paenibacillaceae</taxon>
        <taxon>Paenibacillus</taxon>
    </lineage>
</organism>
<feature type="transmembrane region" description="Helical" evidence="8">
    <location>
        <begin position="12"/>
        <end position="30"/>
    </location>
</feature>
<protein>
    <submittedName>
        <fullName evidence="9">Spore gernimation protein</fullName>
    </submittedName>
</protein>
<feature type="transmembrane region" description="Helical" evidence="8">
    <location>
        <begin position="334"/>
        <end position="354"/>
    </location>
</feature>
<name>A0A3B0AX08_9BACL</name>
<accession>A0A3B0AX08</accession>
<feature type="transmembrane region" description="Helical" evidence="8">
    <location>
        <begin position="122"/>
        <end position="140"/>
    </location>
</feature>
<evidence type="ECO:0000313" key="9">
    <source>
        <dbReference type="EMBL" id="RKN64874.1"/>
    </source>
</evidence>
<keyword evidence="4" id="KW-0309">Germination</keyword>
<dbReference type="PANTHER" id="PTHR34975:SF2">
    <property type="entry name" value="SPORE GERMINATION PROTEIN A2"/>
    <property type="match status" value="1"/>
</dbReference>
<evidence type="ECO:0000256" key="4">
    <source>
        <dbReference type="ARBA" id="ARBA00022544"/>
    </source>
</evidence>
<evidence type="ECO:0000256" key="6">
    <source>
        <dbReference type="ARBA" id="ARBA00022989"/>
    </source>
</evidence>
<keyword evidence="7 8" id="KW-0472">Membrane</keyword>
<reference evidence="9 10" key="1">
    <citation type="journal article" date="2007" name="Int. J. Syst. Evol. Microbiol.">
        <title>Paenibacillus ginsengarvi sp. nov., isolated from soil from ginseng cultivation.</title>
        <authorList>
            <person name="Yoon M.H."/>
            <person name="Ten L.N."/>
            <person name="Im W.T."/>
        </authorList>
    </citation>
    <scope>NUCLEOTIDE SEQUENCE [LARGE SCALE GENOMIC DNA]</scope>
    <source>
        <strain evidence="9 10">KCTC 13059</strain>
    </source>
</reference>
<evidence type="ECO:0000256" key="2">
    <source>
        <dbReference type="ARBA" id="ARBA00007998"/>
    </source>
</evidence>
<comment type="similarity">
    <text evidence="2">Belongs to the amino acid-polyamine-organocation (APC) superfamily. Spore germination protein (SGP) (TC 2.A.3.9) family.</text>
</comment>
<keyword evidence="6 8" id="KW-1133">Transmembrane helix</keyword>
<dbReference type="GO" id="GO:0016020">
    <property type="term" value="C:membrane"/>
    <property type="evidence" value="ECO:0007669"/>
    <property type="project" value="UniProtKB-SubCell"/>
</dbReference>
<evidence type="ECO:0000256" key="1">
    <source>
        <dbReference type="ARBA" id="ARBA00004141"/>
    </source>
</evidence>
<keyword evidence="5 8" id="KW-0812">Transmembrane</keyword>
<dbReference type="NCBIfam" id="TIGR00912">
    <property type="entry name" value="2A0309"/>
    <property type="match status" value="1"/>
</dbReference>
<evidence type="ECO:0000256" key="8">
    <source>
        <dbReference type="SAM" id="Phobius"/>
    </source>
</evidence>
<evidence type="ECO:0000256" key="7">
    <source>
        <dbReference type="ARBA" id="ARBA00023136"/>
    </source>
</evidence>
<feature type="transmembrane region" description="Helical" evidence="8">
    <location>
        <begin position="42"/>
        <end position="62"/>
    </location>
</feature>
<sequence length="367" mass="41527">MKPITVDRITLLQYVFIINGYQIGVGVLSLPRELAEKAGTDGWVALLISWAIGSVCGIAWIKTMETFPSLTPFQLFEHLFGKTIGKLAISAFVLYYGFFTWLIMTKTMLYIKTWLLPKTPDYLIVGLIAFPILLIARSGIRDVGRFCELVFYMTTWMLLVVLIPIKEGTILNLLPVFKEGVKPVIDAVEVTVYSMSGFEISAFLYPYLQNKKYAVHGMLAANTLTMLTYLLVTLTCFIYFSPAEVVEYNQPVLNLLKVIEFRFVERFDMIFYAAYILVTSTAWLPVWHFASRGFAALIGTRKHAPIVVAVFVLCVGLTYAVHPTWNQSEQFSKLAAKAGIVLAYLLPLCLLAYVKVFKKISKRREAR</sequence>
<comment type="subcellular location">
    <subcellularLocation>
        <location evidence="1">Membrane</location>
        <topology evidence="1">Multi-pass membrane protein</topology>
    </subcellularLocation>
</comment>
<dbReference type="Proteomes" id="UP000282311">
    <property type="component" value="Unassembled WGS sequence"/>
</dbReference>
<dbReference type="InterPro" id="IPR004761">
    <property type="entry name" value="Spore_GerAB"/>
</dbReference>